<protein>
    <submittedName>
        <fullName evidence="2">Putative secreted protein</fullName>
    </submittedName>
</protein>
<organism evidence="2">
    <name type="scientific">Anopheles darlingi</name>
    <name type="common">Mosquito</name>
    <dbReference type="NCBI Taxonomy" id="43151"/>
    <lineage>
        <taxon>Eukaryota</taxon>
        <taxon>Metazoa</taxon>
        <taxon>Ecdysozoa</taxon>
        <taxon>Arthropoda</taxon>
        <taxon>Hexapoda</taxon>
        <taxon>Insecta</taxon>
        <taxon>Pterygota</taxon>
        <taxon>Neoptera</taxon>
        <taxon>Endopterygota</taxon>
        <taxon>Diptera</taxon>
        <taxon>Nematocera</taxon>
        <taxon>Culicoidea</taxon>
        <taxon>Culicidae</taxon>
        <taxon>Anophelinae</taxon>
        <taxon>Anopheles</taxon>
    </lineage>
</organism>
<dbReference type="AlphaFoldDB" id="A0A2M4D5G0"/>
<accession>A0A2M4D5G0</accession>
<proteinExistence type="predicted"/>
<evidence type="ECO:0000256" key="1">
    <source>
        <dbReference type="SAM" id="SignalP"/>
    </source>
</evidence>
<keyword evidence="1" id="KW-0732">Signal</keyword>
<evidence type="ECO:0000313" key="2">
    <source>
        <dbReference type="EMBL" id="MBW72824.1"/>
    </source>
</evidence>
<reference evidence="2" key="1">
    <citation type="submission" date="2018-01" db="EMBL/GenBank/DDBJ databases">
        <title>An insight into the sialome of Amazonian anophelines.</title>
        <authorList>
            <person name="Ribeiro J.M."/>
            <person name="Scarpassa V."/>
            <person name="Calvo E."/>
        </authorList>
    </citation>
    <scope>NUCLEOTIDE SEQUENCE</scope>
</reference>
<feature type="signal peptide" evidence="1">
    <location>
        <begin position="1"/>
        <end position="26"/>
    </location>
</feature>
<feature type="chain" id="PRO_5014805144" evidence="1">
    <location>
        <begin position="27"/>
        <end position="158"/>
    </location>
</feature>
<dbReference type="EMBL" id="GGFL01008646">
    <property type="protein sequence ID" value="MBW72824.1"/>
    <property type="molecule type" value="Transcribed_RNA"/>
</dbReference>
<sequence length="158" mass="17095">MLLFAGPSRWSLVADMLSLLWLTVNDHRWPIAQVGLVDQDRSPVLLLQDAANHAEVRCRLPARLQLAATGHTVALAPDLHIIGHGPSAGPIVVAINLRLDVDALFAGIEKQLGKLDPKRHVVRAATPLPPARLFRLHLPQTVTLLEHAVALGNGVEEA</sequence>
<name>A0A2M4D5G0_ANODA</name>